<proteinExistence type="predicted"/>
<organism evidence="1 2">
    <name type="scientific">Kingdonia uniflora</name>
    <dbReference type="NCBI Taxonomy" id="39325"/>
    <lineage>
        <taxon>Eukaryota</taxon>
        <taxon>Viridiplantae</taxon>
        <taxon>Streptophyta</taxon>
        <taxon>Embryophyta</taxon>
        <taxon>Tracheophyta</taxon>
        <taxon>Spermatophyta</taxon>
        <taxon>Magnoliopsida</taxon>
        <taxon>Ranunculales</taxon>
        <taxon>Circaeasteraceae</taxon>
        <taxon>Kingdonia</taxon>
    </lineage>
</organism>
<name>A0A7J7LH87_9MAGN</name>
<sequence length="61" mass="7335">MCHVYVDVVEWLYDGRRWSLSPRCGISFLHKTAFNNCTRNIMGEWCWLRRSFSNSYQTLLS</sequence>
<evidence type="ECO:0000313" key="1">
    <source>
        <dbReference type="EMBL" id="KAF6142003.1"/>
    </source>
</evidence>
<dbReference type="AlphaFoldDB" id="A0A7J7LH87"/>
<accession>A0A7J7LH87</accession>
<keyword evidence="2" id="KW-1185">Reference proteome</keyword>
<protein>
    <submittedName>
        <fullName evidence="1">Uncharacterized protein</fullName>
    </submittedName>
</protein>
<reference evidence="1 2" key="1">
    <citation type="journal article" date="2020" name="IScience">
        <title>Genome Sequencing of the Endangered Kingdonia uniflora (Circaeasteraceae, Ranunculales) Reveals Potential Mechanisms of Evolutionary Specialization.</title>
        <authorList>
            <person name="Sun Y."/>
            <person name="Deng T."/>
            <person name="Zhang A."/>
            <person name="Moore M.J."/>
            <person name="Landis J.B."/>
            <person name="Lin N."/>
            <person name="Zhang H."/>
            <person name="Zhang X."/>
            <person name="Huang J."/>
            <person name="Zhang X."/>
            <person name="Sun H."/>
            <person name="Wang H."/>
        </authorList>
    </citation>
    <scope>NUCLEOTIDE SEQUENCE [LARGE SCALE GENOMIC DNA]</scope>
    <source>
        <strain evidence="1">TB1705</strain>
        <tissue evidence="1">Leaf</tissue>
    </source>
</reference>
<dbReference type="Proteomes" id="UP000541444">
    <property type="component" value="Unassembled WGS sequence"/>
</dbReference>
<evidence type="ECO:0000313" key="2">
    <source>
        <dbReference type="Proteomes" id="UP000541444"/>
    </source>
</evidence>
<comment type="caution">
    <text evidence="1">The sequence shown here is derived from an EMBL/GenBank/DDBJ whole genome shotgun (WGS) entry which is preliminary data.</text>
</comment>
<gene>
    <name evidence="1" type="ORF">GIB67_037971</name>
</gene>
<dbReference type="EMBL" id="JACGCM010002284">
    <property type="protein sequence ID" value="KAF6142003.1"/>
    <property type="molecule type" value="Genomic_DNA"/>
</dbReference>